<evidence type="ECO:0000256" key="10">
    <source>
        <dbReference type="RuleBase" id="RU000304"/>
    </source>
</evidence>
<dbReference type="Gene3D" id="3.30.200.20">
    <property type="entry name" value="Phosphorylase Kinase, domain 1"/>
    <property type="match status" value="1"/>
</dbReference>
<dbReference type="InterPro" id="IPR001245">
    <property type="entry name" value="Ser-Thr/Tyr_kinase_cat_dom"/>
</dbReference>
<dbReference type="EC" id="2.7.11.1" evidence="1"/>
<accession>A0AAX6IDZ4</accession>
<dbReference type="InterPro" id="IPR017441">
    <property type="entry name" value="Protein_kinase_ATP_BS"/>
</dbReference>
<reference evidence="12" key="2">
    <citation type="submission" date="2023-04" db="EMBL/GenBank/DDBJ databases">
        <authorList>
            <person name="Bruccoleri R.E."/>
            <person name="Oakeley E.J."/>
            <person name="Faust A.-M."/>
            <person name="Dessus-Babus S."/>
            <person name="Altorfer M."/>
            <person name="Burckhardt D."/>
            <person name="Oertli M."/>
            <person name="Naumann U."/>
            <person name="Petersen F."/>
            <person name="Wong J."/>
        </authorList>
    </citation>
    <scope>NUCLEOTIDE SEQUENCE</scope>
    <source>
        <strain evidence="12">GSM-AAB239-AS_SAM_17_03QT</strain>
        <tissue evidence="12">Leaf</tissue>
    </source>
</reference>
<dbReference type="InterPro" id="IPR000719">
    <property type="entry name" value="Prot_kinase_dom"/>
</dbReference>
<dbReference type="PROSITE" id="PS50011">
    <property type="entry name" value="PROTEIN_KINASE_DOM"/>
    <property type="match status" value="1"/>
</dbReference>
<evidence type="ECO:0000256" key="3">
    <source>
        <dbReference type="ARBA" id="ARBA00022679"/>
    </source>
</evidence>
<dbReference type="PANTHER" id="PTHR46008">
    <property type="entry name" value="LEAF RUST 10 DISEASE-RESISTANCE LOCUS RECEPTOR-LIKE PROTEIN KINASE-LIKE 1.4"/>
    <property type="match status" value="1"/>
</dbReference>
<proteinExistence type="inferred from homology"/>
<dbReference type="InterPro" id="IPR008271">
    <property type="entry name" value="Ser/Thr_kinase_AS"/>
</dbReference>
<dbReference type="PROSITE" id="PS00107">
    <property type="entry name" value="PROTEIN_KINASE_ATP"/>
    <property type="match status" value="1"/>
</dbReference>
<evidence type="ECO:0000256" key="4">
    <source>
        <dbReference type="ARBA" id="ARBA00022741"/>
    </source>
</evidence>
<keyword evidence="5 12" id="KW-0418">Kinase</keyword>
<keyword evidence="3" id="KW-0808">Transferase</keyword>
<dbReference type="PROSITE" id="PS00108">
    <property type="entry name" value="PROTEIN_KINASE_ST"/>
    <property type="match status" value="1"/>
</dbReference>
<dbReference type="Pfam" id="PF07714">
    <property type="entry name" value="PK_Tyr_Ser-Thr"/>
    <property type="match status" value="1"/>
</dbReference>
<keyword evidence="2 10" id="KW-0723">Serine/threonine-protein kinase</keyword>
<comment type="caution">
    <text evidence="12">The sequence shown here is derived from an EMBL/GenBank/DDBJ whole genome shotgun (WGS) entry which is preliminary data.</text>
</comment>
<evidence type="ECO:0000313" key="12">
    <source>
        <dbReference type="EMBL" id="KAJ6851014.1"/>
    </source>
</evidence>
<evidence type="ECO:0000256" key="5">
    <source>
        <dbReference type="ARBA" id="ARBA00022777"/>
    </source>
</evidence>
<keyword evidence="12" id="KW-0675">Receptor</keyword>
<dbReference type="Proteomes" id="UP001140949">
    <property type="component" value="Unassembled WGS sequence"/>
</dbReference>
<feature type="domain" description="Protein kinase" evidence="11">
    <location>
        <begin position="79"/>
        <end position="354"/>
    </location>
</feature>
<feature type="binding site" evidence="9">
    <location>
        <position position="111"/>
    </location>
    <ligand>
        <name>ATP</name>
        <dbReference type="ChEBI" id="CHEBI:30616"/>
    </ligand>
</feature>
<evidence type="ECO:0000313" key="13">
    <source>
        <dbReference type="Proteomes" id="UP001140949"/>
    </source>
</evidence>
<sequence length="379" mass="42661">MNCFVCGKPAKGADYEDILSRSNSVSSFAASRTSTMSSSTHSQLRYSHSYSRNDTRKETIREETTVFSLAEIYAATGNFSRENIIGQGGFGTVYKGKLKDGSLVAVKRAKKNLYNQLSAEFKSEVQTLSKVEHLNLVRFLGWLEHDDEQIILLEYVGNGTLREHLHGTQGDVLEIAQRLDIAIDVAHAITYLHMYTDRPIIHRDIKASNILLTEKLRAKVTDFGSARLASDDMDATHISTGIKGSAGYVDPEYLRTYQLTDKSDVYSFGVLLVELITGRHPIERKRDPKERVTTRWAIKKAKEEGVVLVMDPRIRRNPAAIAAAESMMVLAAECLAPTRRSRPPMKKCAETLWKIRKEFREMQLSSSNSNDEGLKKKRI</sequence>
<gene>
    <name evidence="12" type="ORF">M6B38_262730</name>
</gene>
<evidence type="ECO:0000256" key="1">
    <source>
        <dbReference type="ARBA" id="ARBA00012513"/>
    </source>
</evidence>
<dbReference type="AlphaFoldDB" id="A0AAX6IDZ4"/>
<dbReference type="GO" id="GO:0004674">
    <property type="term" value="F:protein serine/threonine kinase activity"/>
    <property type="evidence" value="ECO:0007669"/>
    <property type="project" value="UniProtKB-KW"/>
</dbReference>
<name>A0AAX6IDZ4_IRIPA</name>
<evidence type="ECO:0000256" key="8">
    <source>
        <dbReference type="ARBA" id="ARBA00048679"/>
    </source>
</evidence>
<evidence type="ECO:0000256" key="9">
    <source>
        <dbReference type="PROSITE-ProRule" id="PRU10141"/>
    </source>
</evidence>
<dbReference type="CDD" id="cd14066">
    <property type="entry name" value="STKc_IRAK"/>
    <property type="match status" value="1"/>
</dbReference>
<keyword evidence="6 9" id="KW-0067">ATP-binding</keyword>
<dbReference type="SMART" id="SM00220">
    <property type="entry name" value="S_TKc"/>
    <property type="match status" value="1"/>
</dbReference>
<comment type="catalytic activity">
    <reaction evidence="8">
        <text>L-seryl-[protein] + ATP = O-phospho-L-seryl-[protein] + ADP + H(+)</text>
        <dbReference type="Rhea" id="RHEA:17989"/>
        <dbReference type="Rhea" id="RHEA-COMP:9863"/>
        <dbReference type="Rhea" id="RHEA-COMP:11604"/>
        <dbReference type="ChEBI" id="CHEBI:15378"/>
        <dbReference type="ChEBI" id="CHEBI:29999"/>
        <dbReference type="ChEBI" id="CHEBI:30616"/>
        <dbReference type="ChEBI" id="CHEBI:83421"/>
        <dbReference type="ChEBI" id="CHEBI:456216"/>
        <dbReference type="EC" id="2.7.11.1"/>
    </reaction>
</comment>
<dbReference type="EMBL" id="JANAVB010002397">
    <property type="protein sequence ID" value="KAJ6851014.1"/>
    <property type="molecule type" value="Genomic_DNA"/>
</dbReference>
<dbReference type="GO" id="GO:0005524">
    <property type="term" value="F:ATP binding"/>
    <property type="evidence" value="ECO:0007669"/>
    <property type="project" value="UniProtKB-UniRule"/>
</dbReference>
<dbReference type="PANTHER" id="PTHR46008:SF48">
    <property type="entry name" value="PROTEIN KINASE DOMAIN-CONTAINING PROTEIN"/>
    <property type="match status" value="1"/>
</dbReference>
<keyword evidence="13" id="KW-1185">Reference proteome</keyword>
<dbReference type="FunFam" id="1.10.510.10:FF:000300">
    <property type="entry name" value="Calmodulin-binding receptor-like cytoplasmic kinase 3"/>
    <property type="match status" value="1"/>
</dbReference>
<evidence type="ECO:0000256" key="6">
    <source>
        <dbReference type="ARBA" id="ARBA00022840"/>
    </source>
</evidence>
<dbReference type="FunFam" id="3.30.200.20:FF:000162">
    <property type="entry name" value="Adenine nucleotide alpha hydrolase-like domain kinase"/>
    <property type="match status" value="1"/>
</dbReference>
<keyword evidence="4 9" id="KW-0547">Nucleotide-binding</keyword>
<dbReference type="SUPFAM" id="SSF56112">
    <property type="entry name" value="Protein kinase-like (PK-like)"/>
    <property type="match status" value="1"/>
</dbReference>
<dbReference type="InterPro" id="IPR011009">
    <property type="entry name" value="Kinase-like_dom_sf"/>
</dbReference>
<reference evidence="12" key="1">
    <citation type="journal article" date="2023" name="GigaByte">
        <title>Genome assembly of the bearded iris, Iris pallida Lam.</title>
        <authorList>
            <person name="Bruccoleri R.E."/>
            <person name="Oakeley E.J."/>
            <person name="Faust A.M.E."/>
            <person name="Altorfer M."/>
            <person name="Dessus-Babus S."/>
            <person name="Burckhardt D."/>
            <person name="Oertli M."/>
            <person name="Naumann U."/>
            <person name="Petersen F."/>
            <person name="Wong J."/>
        </authorList>
    </citation>
    <scope>NUCLEOTIDE SEQUENCE</scope>
    <source>
        <strain evidence="12">GSM-AAB239-AS_SAM_17_03QT</strain>
    </source>
</reference>
<protein>
    <recommendedName>
        <fullName evidence="1">non-specific serine/threonine protein kinase</fullName>
        <ecNumber evidence="1">2.7.11.1</ecNumber>
    </recommendedName>
</protein>
<dbReference type="Gene3D" id="1.10.510.10">
    <property type="entry name" value="Transferase(Phosphotransferase) domain 1"/>
    <property type="match status" value="1"/>
</dbReference>
<evidence type="ECO:0000256" key="2">
    <source>
        <dbReference type="ARBA" id="ARBA00022527"/>
    </source>
</evidence>
<evidence type="ECO:0000256" key="7">
    <source>
        <dbReference type="ARBA" id="ARBA00047899"/>
    </source>
</evidence>
<organism evidence="12 13">
    <name type="scientific">Iris pallida</name>
    <name type="common">Sweet iris</name>
    <dbReference type="NCBI Taxonomy" id="29817"/>
    <lineage>
        <taxon>Eukaryota</taxon>
        <taxon>Viridiplantae</taxon>
        <taxon>Streptophyta</taxon>
        <taxon>Embryophyta</taxon>
        <taxon>Tracheophyta</taxon>
        <taxon>Spermatophyta</taxon>
        <taxon>Magnoliopsida</taxon>
        <taxon>Liliopsida</taxon>
        <taxon>Asparagales</taxon>
        <taxon>Iridaceae</taxon>
        <taxon>Iridoideae</taxon>
        <taxon>Irideae</taxon>
        <taxon>Iris</taxon>
    </lineage>
</organism>
<comment type="similarity">
    <text evidence="10">Belongs to the protein kinase superfamily.</text>
</comment>
<comment type="catalytic activity">
    <reaction evidence="7">
        <text>L-threonyl-[protein] + ATP = O-phospho-L-threonyl-[protein] + ADP + H(+)</text>
        <dbReference type="Rhea" id="RHEA:46608"/>
        <dbReference type="Rhea" id="RHEA-COMP:11060"/>
        <dbReference type="Rhea" id="RHEA-COMP:11605"/>
        <dbReference type="ChEBI" id="CHEBI:15378"/>
        <dbReference type="ChEBI" id="CHEBI:30013"/>
        <dbReference type="ChEBI" id="CHEBI:30616"/>
        <dbReference type="ChEBI" id="CHEBI:61977"/>
        <dbReference type="ChEBI" id="CHEBI:456216"/>
        <dbReference type="EC" id="2.7.11.1"/>
    </reaction>
</comment>
<evidence type="ECO:0000259" key="11">
    <source>
        <dbReference type="PROSITE" id="PS50011"/>
    </source>
</evidence>